<evidence type="ECO:0000313" key="5">
    <source>
        <dbReference type="Proteomes" id="UP000671862"/>
    </source>
</evidence>
<dbReference type="RefSeq" id="WP_207566911.1">
    <property type="nucleotide sequence ID" value="NZ_CP071446.1"/>
</dbReference>
<protein>
    <submittedName>
        <fullName evidence="4">FecR domain-containing protein</fullName>
    </submittedName>
</protein>
<keyword evidence="5" id="KW-1185">Reference proteome</keyword>
<dbReference type="Gene3D" id="2.60.120.1440">
    <property type="match status" value="1"/>
</dbReference>
<dbReference type="Pfam" id="PF04773">
    <property type="entry name" value="FecR"/>
    <property type="match status" value="1"/>
</dbReference>
<organism evidence="4 5">
    <name type="scientific">Thermosipho ferrireducens</name>
    <dbReference type="NCBI Taxonomy" id="2571116"/>
    <lineage>
        <taxon>Bacteria</taxon>
        <taxon>Thermotogati</taxon>
        <taxon>Thermotogota</taxon>
        <taxon>Thermotogae</taxon>
        <taxon>Thermotogales</taxon>
        <taxon>Fervidobacteriaceae</taxon>
        <taxon>Thermosipho</taxon>
    </lineage>
</organism>
<feature type="signal peptide" evidence="2">
    <location>
        <begin position="1"/>
        <end position="18"/>
    </location>
</feature>
<dbReference type="PANTHER" id="PTHR38731">
    <property type="entry name" value="LIPL45-RELATED LIPOPROTEIN-RELATED"/>
    <property type="match status" value="1"/>
</dbReference>
<evidence type="ECO:0000259" key="3">
    <source>
        <dbReference type="Pfam" id="PF04773"/>
    </source>
</evidence>
<sequence>MKKSMVFFLMLLSFTVFAGLSVIPDATQVYIGSEVNIKITLSDDSGNPIAGNVNVDFNVGGFENPEIIFEGINVDGEANVKYLAPLVEGSETISFSYAEEIFKVTLYFVKPQEEELETATAKIKDFSGTVAFKKANSDIWEALTMDTILSEGDELLTMQNSYVEIQFPDGSISKILENSQVLFKELKFANGKVAISIELKKGDTYNVVEKFLVSGSKFEIKTGSVTAGVRGTRFAVVNREGEAKIMTYEGKVFAYFADGKILPVPAGYSIGPVFAPPAPVEVPEEKFIKTKPEVEKPPVEEPEKKPEEIPEKVTQPQAPAQPVAAIPPMSIGPVNKDGQNYFVYSIAPEFNIGPVSLGIGFTAYATEVGGELYFGQPSSTPSTNIINAFTLNSIGLNIGPMAFRYGNMAPMSLGMGFTMRDYYKPTARAFDLQLSLGEINFYVHVPYELTKIYPLEFVQSDSVYFGEVVLNFALPLIGETELGLGVVYDMEASNVYTLNSATPVELAAILSLRKPVFGDFRLGVEVSVETGEELTTFGGFAGLYGKLWVANVTAGVYYTMDGFVPYIFNRNYSTNKLNNTLQGMDNPGGAGYLVGFDFETSYAAGRFYLSGLLSSESSPTLEGEARAIVPQIGAFSGLFITAYYYDETPFGEFLSPDTICTVKITYPLLGENLTGGIIFEWTGTEWQKGVIIGADIWR</sequence>
<feature type="chain" id="PRO_5045423491" evidence="2">
    <location>
        <begin position="19"/>
        <end position="698"/>
    </location>
</feature>
<dbReference type="InterPro" id="IPR006860">
    <property type="entry name" value="FecR"/>
</dbReference>
<dbReference type="EMBL" id="CP071446">
    <property type="protein sequence ID" value="QTA38190.1"/>
    <property type="molecule type" value="Genomic_DNA"/>
</dbReference>
<feature type="domain" description="FecR protein" evidence="3">
    <location>
        <begin position="154"/>
        <end position="252"/>
    </location>
</feature>
<dbReference type="PANTHER" id="PTHR38731:SF1">
    <property type="entry name" value="FECR PROTEIN DOMAIN-CONTAINING PROTEIN"/>
    <property type="match status" value="1"/>
</dbReference>
<evidence type="ECO:0000256" key="2">
    <source>
        <dbReference type="SAM" id="SignalP"/>
    </source>
</evidence>
<proteinExistence type="predicted"/>
<keyword evidence="2" id="KW-0732">Signal</keyword>
<accession>A0ABX7SA97</accession>
<evidence type="ECO:0000313" key="4">
    <source>
        <dbReference type="EMBL" id="QTA38190.1"/>
    </source>
</evidence>
<feature type="region of interest" description="Disordered" evidence="1">
    <location>
        <begin position="289"/>
        <end position="318"/>
    </location>
</feature>
<feature type="compositionally biased region" description="Basic and acidic residues" evidence="1">
    <location>
        <begin position="289"/>
        <end position="311"/>
    </location>
</feature>
<name>A0ABX7SA97_9BACT</name>
<evidence type="ECO:0000256" key="1">
    <source>
        <dbReference type="SAM" id="MobiDB-lite"/>
    </source>
</evidence>
<reference evidence="4 5" key="1">
    <citation type="submission" date="2021-03" db="EMBL/GenBank/DDBJ databases">
        <title>Thermosipho ferrireducens sp.nov., an anaerobic thermophilic iron-reducing bacterium isolated from a deep-sea hydrothermal sulfide deposits.</title>
        <authorList>
            <person name="Zeng X."/>
            <person name="Chen Y."/>
            <person name="Shao Z."/>
        </authorList>
    </citation>
    <scope>NUCLEOTIDE SEQUENCE [LARGE SCALE GENOMIC DNA]</scope>
    <source>
        <strain evidence="4 5">JL129W03</strain>
    </source>
</reference>
<gene>
    <name evidence="4" type="ORF">JYK00_01220</name>
</gene>
<dbReference type="Proteomes" id="UP000671862">
    <property type="component" value="Chromosome"/>
</dbReference>